<evidence type="ECO:0000313" key="3">
    <source>
        <dbReference type="EMBL" id="TGY73978.1"/>
    </source>
</evidence>
<name>A0A4S2FXE3_9BACT</name>
<evidence type="ECO:0000256" key="1">
    <source>
        <dbReference type="ARBA" id="ARBA00022737"/>
    </source>
</evidence>
<proteinExistence type="predicted"/>
<dbReference type="Proteomes" id="UP000306630">
    <property type="component" value="Unassembled WGS sequence"/>
</dbReference>
<dbReference type="SMART" id="SM00028">
    <property type="entry name" value="TPR"/>
    <property type="match status" value="4"/>
</dbReference>
<gene>
    <name evidence="3" type="ORF">E5333_07920</name>
</gene>
<keyword evidence="2" id="KW-0802">TPR repeat</keyword>
<protein>
    <submittedName>
        <fullName evidence="3">Tetratricopeptide repeat protein</fullName>
    </submittedName>
</protein>
<comment type="caution">
    <text evidence="3">The sequence shown here is derived from an EMBL/GenBank/DDBJ whole genome shotgun (WGS) entry which is preliminary data.</text>
</comment>
<reference evidence="3 4" key="1">
    <citation type="submission" date="2019-04" db="EMBL/GenBank/DDBJ databases">
        <title>Microbes associate with the intestines of laboratory mice.</title>
        <authorList>
            <person name="Navarre W."/>
            <person name="Wong E."/>
            <person name="Huang K."/>
            <person name="Tropini C."/>
            <person name="Ng K."/>
            <person name="Yu B."/>
        </authorList>
    </citation>
    <scope>NUCLEOTIDE SEQUENCE [LARGE SCALE GENOMIC DNA]</scope>
    <source>
        <strain evidence="3 4">NM06_A21</strain>
    </source>
</reference>
<dbReference type="InterPro" id="IPR011990">
    <property type="entry name" value="TPR-like_helical_dom_sf"/>
</dbReference>
<dbReference type="PANTHER" id="PTHR44858:SF1">
    <property type="entry name" value="UDP-N-ACETYLGLUCOSAMINE--PEPTIDE N-ACETYLGLUCOSAMINYLTRANSFERASE SPINDLY-RELATED"/>
    <property type="match status" value="1"/>
</dbReference>
<dbReference type="PANTHER" id="PTHR44858">
    <property type="entry name" value="TETRATRICOPEPTIDE REPEAT PROTEIN 6"/>
    <property type="match status" value="1"/>
</dbReference>
<dbReference type="AlphaFoldDB" id="A0A4S2FXE3"/>
<dbReference type="InterPro" id="IPR019734">
    <property type="entry name" value="TPR_rpt"/>
</dbReference>
<sequence length="296" mass="33011">MRTYSLCPDANLLYHRISKLKDADMNKNLSYIAFAITALLSPSPARADAPNTPDLPQEYIELMGKADIAIADKNWDEAEQYLLQALSSNPDNPLNVLILSNLGIVQYNLGRDSLALNSLNKAHYLAPRSVTVLSNRADILLAMGRDSIANIDYAAISSLDSSNIEARYMNAMLSLRQGDTLTSRQQCQAMIDIAADSIQTNIANASYLSATEQWEKAIPFYTKILAKDSSSHFYGARAVCYLMLGRLNDASADITTGLEQNPTDNELYLYRAYLNKMRYMHDDALDDLRRALNQKH</sequence>
<dbReference type="Gene3D" id="1.25.40.10">
    <property type="entry name" value="Tetratricopeptide repeat domain"/>
    <property type="match status" value="2"/>
</dbReference>
<accession>A0A4S2FXE3</accession>
<dbReference type="EMBL" id="SRYD01000027">
    <property type="protein sequence ID" value="TGY73978.1"/>
    <property type="molecule type" value="Genomic_DNA"/>
</dbReference>
<keyword evidence="1" id="KW-0677">Repeat</keyword>
<dbReference type="Pfam" id="PF04733">
    <property type="entry name" value="Coatomer_E"/>
    <property type="match status" value="1"/>
</dbReference>
<organism evidence="3 4">
    <name type="scientific">Muribaculum intestinale</name>
    <dbReference type="NCBI Taxonomy" id="1796646"/>
    <lineage>
        <taxon>Bacteria</taxon>
        <taxon>Pseudomonadati</taxon>
        <taxon>Bacteroidota</taxon>
        <taxon>Bacteroidia</taxon>
        <taxon>Bacteroidales</taxon>
        <taxon>Muribaculaceae</taxon>
        <taxon>Muribaculum</taxon>
    </lineage>
</organism>
<dbReference type="InterPro" id="IPR050498">
    <property type="entry name" value="Ycf3"/>
</dbReference>
<dbReference type="SUPFAM" id="SSF48452">
    <property type="entry name" value="TPR-like"/>
    <property type="match status" value="1"/>
</dbReference>
<dbReference type="Pfam" id="PF13432">
    <property type="entry name" value="TPR_16"/>
    <property type="match status" value="1"/>
</dbReference>
<evidence type="ECO:0000313" key="4">
    <source>
        <dbReference type="Proteomes" id="UP000306630"/>
    </source>
</evidence>
<evidence type="ECO:0000256" key="2">
    <source>
        <dbReference type="ARBA" id="ARBA00022803"/>
    </source>
</evidence>